<feature type="region of interest" description="Disordered" evidence="6">
    <location>
        <begin position="312"/>
        <end position="336"/>
    </location>
</feature>
<dbReference type="Proteomes" id="UP001620626">
    <property type="component" value="Unassembled WGS sequence"/>
</dbReference>
<dbReference type="InterPro" id="IPR049899">
    <property type="entry name" value="Znf_C2HC_C3H"/>
</dbReference>
<evidence type="ECO:0000256" key="4">
    <source>
        <dbReference type="ARBA" id="ARBA00022833"/>
    </source>
</evidence>
<evidence type="ECO:0000313" key="8">
    <source>
        <dbReference type="EMBL" id="KAL3069794.1"/>
    </source>
</evidence>
<dbReference type="PROSITE" id="PS52027">
    <property type="entry name" value="ZF_C2HC_C3H"/>
    <property type="match status" value="2"/>
</dbReference>
<keyword evidence="9" id="KW-1185">Reference proteome</keyword>
<dbReference type="InterPro" id="IPR026319">
    <property type="entry name" value="ZC2HC1A/B-like"/>
</dbReference>
<keyword evidence="2" id="KW-0677">Repeat</keyword>
<protein>
    <recommendedName>
        <fullName evidence="7">C2HC/C3H-type domain-containing protein</fullName>
    </recommendedName>
</protein>
<name>A0ABD2HPV5_9BILA</name>
<dbReference type="PANTHER" id="PTHR13555:SF68">
    <property type="entry name" value="ZINC FINGER PROTEIN 474"/>
    <property type="match status" value="1"/>
</dbReference>
<reference evidence="8 9" key="1">
    <citation type="submission" date="2024-10" db="EMBL/GenBank/DDBJ databases">
        <authorList>
            <person name="Kim D."/>
        </authorList>
    </citation>
    <scope>NUCLEOTIDE SEQUENCE [LARGE SCALE GENOMIC DNA]</scope>
    <source>
        <strain evidence="8">BH-2024</strain>
    </source>
</reference>
<evidence type="ECO:0000259" key="7">
    <source>
        <dbReference type="PROSITE" id="PS52027"/>
    </source>
</evidence>
<keyword evidence="1" id="KW-0479">Metal-binding</keyword>
<organism evidence="8 9">
    <name type="scientific">Heterodera trifolii</name>
    <dbReference type="NCBI Taxonomy" id="157864"/>
    <lineage>
        <taxon>Eukaryota</taxon>
        <taxon>Metazoa</taxon>
        <taxon>Ecdysozoa</taxon>
        <taxon>Nematoda</taxon>
        <taxon>Chromadorea</taxon>
        <taxon>Rhabditida</taxon>
        <taxon>Tylenchina</taxon>
        <taxon>Tylenchomorpha</taxon>
        <taxon>Tylenchoidea</taxon>
        <taxon>Heteroderidae</taxon>
        <taxon>Heteroderinae</taxon>
        <taxon>Heterodera</taxon>
    </lineage>
</organism>
<dbReference type="Pfam" id="PF13913">
    <property type="entry name" value="zf-C2HC_2"/>
    <property type="match status" value="2"/>
</dbReference>
<feature type="domain" description="C2HC/C3H-type" evidence="7">
    <location>
        <begin position="22"/>
        <end position="51"/>
    </location>
</feature>
<evidence type="ECO:0000256" key="3">
    <source>
        <dbReference type="ARBA" id="ARBA00022771"/>
    </source>
</evidence>
<evidence type="ECO:0000256" key="1">
    <source>
        <dbReference type="ARBA" id="ARBA00022723"/>
    </source>
</evidence>
<feature type="region of interest" description="Disordered" evidence="6">
    <location>
        <begin position="354"/>
        <end position="375"/>
    </location>
</feature>
<evidence type="ECO:0000256" key="6">
    <source>
        <dbReference type="SAM" id="MobiDB-lite"/>
    </source>
</evidence>
<dbReference type="PANTHER" id="PTHR13555">
    <property type="entry name" value="C2H2 ZINC FINGER CGI-62-RELATED"/>
    <property type="match status" value="1"/>
</dbReference>
<dbReference type="AlphaFoldDB" id="A0ABD2HPV5"/>
<dbReference type="EMBL" id="JBICBT010001390">
    <property type="protein sequence ID" value="KAL3069794.1"/>
    <property type="molecule type" value="Genomic_DNA"/>
</dbReference>
<feature type="domain" description="C2HC/C3H-type" evidence="7">
    <location>
        <begin position="94"/>
        <end position="123"/>
    </location>
</feature>
<sequence>MANNLNHYEHLKPGPPKAAAHEPIYCYICGRQFGSKSIGIHQPQCLKKWKIQNDQLPKELRRNEPEPPKIVRKADNSIDVNATNMAAYEASLAQLIRCQNCGRKFAPERLQAHQRACTKENPGVPPIIVHPGQHHRQPHLATTHFSDATNQKFLGGAHGNDVDNLDAPKQHILGGVGGDKQLKPEDARPRRMRGAWPWIPPRNNTNGQEQQKFLGGAEVETVVAKPGDARPRRMRGAWPWIPPRNNTNGQEQQKFLGGANVIETVVAKPEDVRPRRMRGAWPWIPPRNNTNGQEQQKFLGGAKVETVVAKPGDARPRRMRGAWPWIPPRNNTNGQEQRKFLGGAETETVVIKPREADDQKQQQSIFGGVHGNDAM</sequence>
<keyword evidence="3 5" id="KW-0863">Zinc-finger</keyword>
<dbReference type="GO" id="GO:0008270">
    <property type="term" value="F:zinc ion binding"/>
    <property type="evidence" value="ECO:0007669"/>
    <property type="project" value="UniProtKB-KW"/>
</dbReference>
<gene>
    <name evidence="8" type="ORF">niasHT_033371</name>
</gene>
<dbReference type="Gene3D" id="3.30.160.60">
    <property type="entry name" value="Classic Zinc Finger"/>
    <property type="match status" value="2"/>
</dbReference>
<proteinExistence type="predicted"/>
<evidence type="ECO:0000256" key="2">
    <source>
        <dbReference type="ARBA" id="ARBA00022737"/>
    </source>
</evidence>
<comment type="caution">
    <text evidence="8">The sequence shown here is derived from an EMBL/GenBank/DDBJ whole genome shotgun (WGS) entry which is preliminary data.</text>
</comment>
<evidence type="ECO:0000313" key="9">
    <source>
        <dbReference type="Proteomes" id="UP001620626"/>
    </source>
</evidence>
<accession>A0ABD2HPV5</accession>
<keyword evidence="4" id="KW-0862">Zinc</keyword>
<evidence type="ECO:0000256" key="5">
    <source>
        <dbReference type="PROSITE-ProRule" id="PRU01371"/>
    </source>
</evidence>